<protein>
    <submittedName>
        <fullName evidence="1">Uncharacterized protein</fullName>
    </submittedName>
</protein>
<dbReference type="AlphaFoldDB" id="A0A9Q1K7I3"/>
<dbReference type="Proteomes" id="UP001153076">
    <property type="component" value="Unassembled WGS sequence"/>
</dbReference>
<name>A0A9Q1K7I3_9CARY</name>
<reference evidence="1" key="1">
    <citation type="submission" date="2022-04" db="EMBL/GenBank/DDBJ databases">
        <title>Carnegiea gigantea Genome sequencing and assembly v2.</title>
        <authorList>
            <person name="Copetti D."/>
            <person name="Sanderson M.J."/>
            <person name="Burquez A."/>
            <person name="Wojciechowski M.F."/>
        </authorList>
    </citation>
    <scope>NUCLEOTIDE SEQUENCE</scope>
    <source>
        <strain evidence="1">SGP5-SGP5p</strain>
        <tissue evidence="1">Aerial part</tissue>
    </source>
</reference>
<proteinExistence type="predicted"/>
<keyword evidence="2" id="KW-1185">Reference proteome</keyword>
<comment type="caution">
    <text evidence="1">The sequence shown here is derived from an EMBL/GenBank/DDBJ whole genome shotgun (WGS) entry which is preliminary data.</text>
</comment>
<accession>A0A9Q1K7I3</accession>
<organism evidence="1 2">
    <name type="scientific">Carnegiea gigantea</name>
    <dbReference type="NCBI Taxonomy" id="171969"/>
    <lineage>
        <taxon>Eukaryota</taxon>
        <taxon>Viridiplantae</taxon>
        <taxon>Streptophyta</taxon>
        <taxon>Embryophyta</taxon>
        <taxon>Tracheophyta</taxon>
        <taxon>Spermatophyta</taxon>
        <taxon>Magnoliopsida</taxon>
        <taxon>eudicotyledons</taxon>
        <taxon>Gunneridae</taxon>
        <taxon>Pentapetalae</taxon>
        <taxon>Caryophyllales</taxon>
        <taxon>Cactineae</taxon>
        <taxon>Cactaceae</taxon>
        <taxon>Cactoideae</taxon>
        <taxon>Echinocereeae</taxon>
        <taxon>Carnegiea</taxon>
    </lineage>
</organism>
<sequence>MRFMGRIYIGEDEKAGEIGKCIGRSRFFCTHFILAWLVVSSSSVNQALFLEAEVELQDDLPFDQMQALALKFLYDAVNGAFDQSVFTLPPCVAQSSAFQRLEYILIAWLLGKGTPIDSKFLNSLIATNKETYIIGSDGSSRVSGDKLELHVNPSKEILVLGLEARARGLVE</sequence>
<dbReference type="EMBL" id="JAKOGI010000268">
    <property type="protein sequence ID" value="KAJ8438112.1"/>
    <property type="molecule type" value="Genomic_DNA"/>
</dbReference>
<gene>
    <name evidence="1" type="ORF">Cgig2_015369</name>
</gene>
<evidence type="ECO:0000313" key="1">
    <source>
        <dbReference type="EMBL" id="KAJ8438112.1"/>
    </source>
</evidence>
<evidence type="ECO:0000313" key="2">
    <source>
        <dbReference type="Proteomes" id="UP001153076"/>
    </source>
</evidence>